<protein>
    <recommendedName>
        <fullName evidence="3">Lipoprotein</fullName>
    </recommendedName>
</protein>
<dbReference type="RefSeq" id="WP_317639726.1">
    <property type="nucleotide sequence ID" value="NZ_JAPMIV010000010.1"/>
</dbReference>
<accession>A0ABU4DPR0</accession>
<organism evidence="1 2">
    <name type="scientific">Deinococcus arenicola</name>
    <dbReference type="NCBI Taxonomy" id="2994950"/>
    <lineage>
        <taxon>Bacteria</taxon>
        <taxon>Thermotogati</taxon>
        <taxon>Deinococcota</taxon>
        <taxon>Deinococci</taxon>
        <taxon>Deinococcales</taxon>
        <taxon>Deinococcaceae</taxon>
        <taxon>Deinococcus</taxon>
    </lineage>
</organism>
<dbReference type="EMBL" id="JAPMIV010000010">
    <property type="protein sequence ID" value="MDV6374406.1"/>
    <property type="molecule type" value="Genomic_DNA"/>
</dbReference>
<evidence type="ECO:0000313" key="1">
    <source>
        <dbReference type="EMBL" id="MDV6374406.1"/>
    </source>
</evidence>
<reference evidence="1 2" key="1">
    <citation type="submission" date="2022-11" db="EMBL/GenBank/DDBJ databases">
        <title>Deinococcus ZS9-10, Low Temperature and Draught-tolerating, UV-resistant Bacteria from Continental Antarctica.</title>
        <authorList>
            <person name="Cheng L."/>
        </authorList>
    </citation>
    <scope>NUCLEOTIDE SEQUENCE [LARGE SCALE GENOMIC DNA]</scope>
    <source>
        <strain evidence="1 2">ZS9-10</strain>
    </source>
</reference>
<dbReference type="PROSITE" id="PS51257">
    <property type="entry name" value="PROKAR_LIPOPROTEIN"/>
    <property type="match status" value="1"/>
</dbReference>
<name>A0ABU4DPR0_9DEIO</name>
<keyword evidence="2" id="KW-1185">Reference proteome</keyword>
<gene>
    <name evidence="1" type="ORF">ORD21_07365</name>
</gene>
<dbReference type="Proteomes" id="UP001276150">
    <property type="component" value="Unassembled WGS sequence"/>
</dbReference>
<comment type="caution">
    <text evidence="1">The sequence shown here is derived from an EMBL/GenBank/DDBJ whole genome shotgun (WGS) entry which is preliminary data.</text>
</comment>
<sequence>MKRLVPALLVAVAATSCGGPQPTPIAFADHPSVLRGTWTGALTRQDAAEQPLRLELAASYETSRQYRVSGNGSLGSGAVTVTGSVTGGSVHSYLQPQYSPANQLVPERARLTVQPASGDATKLDCQSVEPAAQAPATPAPVWTWNCSSGSNTLVLKRMTP</sequence>
<evidence type="ECO:0000313" key="2">
    <source>
        <dbReference type="Proteomes" id="UP001276150"/>
    </source>
</evidence>
<evidence type="ECO:0008006" key="3">
    <source>
        <dbReference type="Google" id="ProtNLM"/>
    </source>
</evidence>
<proteinExistence type="predicted"/>